<evidence type="ECO:0000256" key="1">
    <source>
        <dbReference type="SAM" id="MobiDB-lite"/>
    </source>
</evidence>
<dbReference type="EMBL" id="ADAS02000018">
    <property type="protein sequence ID" value="OAV96707.1"/>
    <property type="molecule type" value="Genomic_DNA"/>
</dbReference>
<dbReference type="Proteomes" id="UP000005240">
    <property type="component" value="Unassembled WGS sequence"/>
</dbReference>
<name>A0A0C4EQ56_PUCT1</name>
<feature type="region of interest" description="Disordered" evidence="1">
    <location>
        <begin position="250"/>
        <end position="328"/>
    </location>
</feature>
<reference evidence="3" key="4">
    <citation type="submission" date="2025-05" db="UniProtKB">
        <authorList>
            <consortium name="EnsemblFungi"/>
        </authorList>
    </citation>
    <scope>IDENTIFICATION</scope>
    <source>
        <strain evidence="3">isolate 1-1 / race 1 (BBBD)</strain>
    </source>
</reference>
<feature type="region of interest" description="Disordered" evidence="1">
    <location>
        <begin position="196"/>
        <end position="216"/>
    </location>
</feature>
<dbReference type="OrthoDB" id="2499685at2759"/>
<accession>A0A0C4EQ56</accession>
<feature type="compositionally biased region" description="Basic residues" evidence="1">
    <location>
        <begin position="259"/>
        <end position="268"/>
    </location>
</feature>
<reference evidence="2" key="1">
    <citation type="submission" date="2009-11" db="EMBL/GenBank/DDBJ databases">
        <authorList>
            <consortium name="The Broad Institute Genome Sequencing Platform"/>
            <person name="Ward D."/>
            <person name="Feldgarden M."/>
            <person name="Earl A."/>
            <person name="Young S.K."/>
            <person name="Zeng Q."/>
            <person name="Koehrsen M."/>
            <person name="Alvarado L."/>
            <person name="Berlin A."/>
            <person name="Bochicchio J."/>
            <person name="Borenstein D."/>
            <person name="Chapman S.B."/>
            <person name="Chen Z."/>
            <person name="Engels R."/>
            <person name="Freedman E."/>
            <person name="Gellesch M."/>
            <person name="Goldberg J."/>
            <person name="Griggs A."/>
            <person name="Gujja S."/>
            <person name="Heilman E."/>
            <person name="Heiman D."/>
            <person name="Hepburn T."/>
            <person name="Howarth C."/>
            <person name="Jen D."/>
            <person name="Larson L."/>
            <person name="Lewis B."/>
            <person name="Mehta T."/>
            <person name="Park D."/>
            <person name="Pearson M."/>
            <person name="Roberts A."/>
            <person name="Saif S."/>
            <person name="Shea T."/>
            <person name="Shenoy N."/>
            <person name="Sisk P."/>
            <person name="Stolte C."/>
            <person name="Sykes S."/>
            <person name="Thomson T."/>
            <person name="Walk T."/>
            <person name="White J."/>
            <person name="Yandava C."/>
            <person name="Izard J."/>
            <person name="Baranova O.V."/>
            <person name="Blanton J.M."/>
            <person name="Tanner A.C."/>
            <person name="Dewhirst F.E."/>
            <person name="Haas B."/>
            <person name="Nusbaum C."/>
            <person name="Birren B."/>
        </authorList>
    </citation>
    <scope>NUCLEOTIDE SEQUENCE [LARGE SCALE GENOMIC DNA]</scope>
    <source>
        <strain evidence="2">1-1 BBBD Race 1</strain>
    </source>
</reference>
<organism evidence="2">
    <name type="scientific">Puccinia triticina (isolate 1-1 / race 1 (BBBD))</name>
    <name type="common">Brown leaf rust fungus</name>
    <dbReference type="NCBI Taxonomy" id="630390"/>
    <lineage>
        <taxon>Eukaryota</taxon>
        <taxon>Fungi</taxon>
        <taxon>Dikarya</taxon>
        <taxon>Basidiomycota</taxon>
        <taxon>Pucciniomycotina</taxon>
        <taxon>Pucciniomycetes</taxon>
        <taxon>Pucciniales</taxon>
        <taxon>Pucciniaceae</taxon>
        <taxon>Puccinia</taxon>
    </lineage>
</organism>
<evidence type="ECO:0000313" key="4">
    <source>
        <dbReference type="Proteomes" id="UP000005240"/>
    </source>
</evidence>
<sequence length="378" mass="42026">MDDVRPWIAKKVLEGPLKRLESIIDDPSSSVLPLEAFRTQKIQFIRFHSPHHWGSYQPVWAEASDRDVAILVYISPEIVQKFESDQKADRRTFSELGYPTFLLGGCRWIWDAPPNKNREGKKLFNPQLCLKVVSDLPNKRFQLGSVASSPAPSYRSQNDSKQSRDLYLLGFALKQNSLWNLLLNKLRVTCDPRLTAPGLSKETTADHPTDPNSLGPLPTSSSSLFFIVLRSLTSKIASLLIPVHVSIPHPGVSTTARGNKARLKKRQSKPYSKPIELPSKSTTAPGSLPSKTKLGPIRSKNAYTSSSTQVAPEHAPKQTPRSSTSVPRAQPDRFLIHFSSAKYPQVDPSSIRPGCTRPLSSAPFVLKIKGRKLAKYFA</sequence>
<evidence type="ECO:0000313" key="3">
    <source>
        <dbReference type="EnsemblFungi" id="PTTG_02911-t43_2-p1"/>
    </source>
</evidence>
<keyword evidence="4" id="KW-1185">Reference proteome</keyword>
<reference evidence="3 4" key="3">
    <citation type="journal article" date="2017" name="G3 (Bethesda)">
        <title>Comparative analysis highlights variable genome content of wheat rusts and divergence of the mating loci.</title>
        <authorList>
            <person name="Cuomo C.A."/>
            <person name="Bakkeren G."/>
            <person name="Khalil H.B."/>
            <person name="Panwar V."/>
            <person name="Joly D."/>
            <person name="Linning R."/>
            <person name="Sakthikumar S."/>
            <person name="Song X."/>
            <person name="Adiconis X."/>
            <person name="Fan L."/>
            <person name="Goldberg J.M."/>
            <person name="Levin J.Z."/>
            <person name="Young S."/>
            <person name="Zeng Q."/>
            <person name="Anikster Y."/>
            <person name="Bruce M."/>
            <person name="Wang M."/>
            <person name="Yin C."/>
            <person name="McCallum B."/>
            <person name="Szabo L.J."/>
            <person name="Hulbert S."/>
            <person name="Chen X."/>
            <person name="Fellers J.P."/>
        </authorList>
    </citation>
    <scope>NUCLEOTIDE SEQUENCE</scope>
    <source>
        <strain evidence="3">isolate 1-1 / race 1 (BBBD)</strain>
        <strain evidence="4">Isolate 1-1 / race 1 (BBBD)</strain>
    </source>
</reference>
<gene>
    <name evidence="2" type="ORF">PTTG_02911</name>
</gene>
<evidence type="ECO:0000313" key="2">
    <source>
        <dbReference type="EMBL" id="OAV96707.1"/>
    </source>
</evidence>
<feature type="compositionally biased region" description="Polar residues" evidence="1">
    <location>
        <begin position="301"/>
        <end position="310"/>
    </location>
</feature>
<dbReference type="VEuPathDB" id="FungiDB:PTTG_02911"/>
<proteinExistence type="predicted"/>
<dbReference type="AlphaFoldDB" id="A0A0C4EQ56"/>
<protein>
    <submittedName>
        <fullName evidence="2 3">Uncharacterized protein</fullName>
    </submittedName>
</protein>
<dbReference type="EnsemblFungi" id="PTTG_02911-t43_2">
    <property type="protein sequence ID" value="PTTG_02911-t43_2-p1"/>
    <property type="gene ID" value="PTTG_02911"/>
</dbReference>
<reference evidence="2" key="2">
    <citation type="submission" date="2016-05" db="EMBL/GenBank/DDBJ databases">
        <title>Comparative analysis highlights variable genome content of wheat rusts and divergence of the mating loci.</title>
        <authorList>
            <person name="Cuomo C.A."/>
            <person name="Bakkeren G."/>
            <person name="Szabo L."/>
            <person name="Khalil H."/>
            <person name="Joly D."/>
            <person name="Goldberg J."/>
            <person name="Young S."/>
            <person name="Zeng Q."/>
            <person name="Fellers J."/>
        </authorList>
    </citation>
    <scope>NUCLEOTIDE SEQUENCE [LARGE SCALE GENOMIC DNA]</scope>
    <source>
        <strain evidence="2">1-1 BBBD Race 1</strain>
    </source>
</reference>